<organism evidence="17 18">
    <name type="scientific">Hylemonella gracilis str. Niagara R</name>
    <dbReference type="NCBI Taxonomy" id="1458275"/>
    <lineage>
        <taxon>Bacteria</taxon>
        <taxon>Pseudomonadati</taxon>
        <taxon>Pseudomonadota</taxon>
        <taxon>Betaproteobacteria</taxon>
        <taxon>Burkholderiales</taxon>
        <taxon>Comamonadaceae</taxon>
        <taxon>Hylemonella</taxon>
    </lineage>
</organism>
<dbReference type="Gene3D" id="2.40.170.20">
    <property type="entry name" value="TonB-dependent receptor, beta-barrel domain"/>
    <property type="match status" value="1"/>
</dbReference>
<keyword evidence="8 13" id="KW-0798">TonB box</keyword>
<feature type="signal peptide" evidence="14">
    <location>
        <begin position="1"/>
        <end position="25"/>
    </location>
</feature>
<dbReference type="PROSITE" id="PS52016">
    <property type="entry name" value="TONB_DEPENDENT_REC_3"/>
    <property type="match status" value="1"/>
</dbReference>
<dbReference type="Pfam" id="PF00593">
    <property type="entry name" value="TonB_dep_Rec_b-barrel"/>
    <property type="match status" value="1"/>
</dbReference>
<dbReference type="InterPro" id="IPR036942">
    <property type="entry name" value="Beta-barrel_TonB_sf"/>
</dbReference>
<dbReference type="GO" id="GO:0006811">
    <property type="term" value="P:monoatomic ion transport"/>
    <property type="evidence" value="ECO:0007669"/>
    <property type="project" value="UniProtKB-KW"/>
</dbReference>
<evidence type="ECO:0000256" key="5">
    <source>
        <dbReference type="ARBA" id="ARBA00022692"/>
    </source>
</evidence>
<dbReference type="AlphaFoldDB" id="A0A016XIC1"/>
<evidence type="ECO:0000313" key="18">
    <source>
        <dbReference type="Proteomes" id="UP000023268"/>
    </source>
</evidence>
<dbReference type="STRING" id="1458275.AZ34_11015"/>
<dbReference type="GO" id="GO:0009279">
    <property type="term" value="C:cell outer membrane"/>
    <property type="evidence" value="ECO:0007669"/>
    <property type="project" value="UniProtKB-SubCell"/>
</dbReference>
<evidence type="ECO:0000256" key="8">
    <source>
        <dbReference type="ARBA" id="ARBA00023077"/>
    </source>
</evidence>
<dbReference type="GO" id="GO:0015889">
    <property type="term" value="P:cobalamin transport"/>
    <property type="evidence" value="ECO:0007669"/>
    <property type="project" value="TreeGrafter"/>
</dbReference>
<dbReference type="SUPFAM" id="SSF56935">
    <property type="entry name" value="Porins"/>
    <property type="match status" value="1"/>
</dbReference>
<keyword evidence="11 12" id="KW-0998">Cell outer membrane</keyword>
<dbReference type="RefSeq" id="WP_035607977.1">
    <property type="nucleotide sequence ID" value="NZ_JEMG01000001.1"/>
</dbReference>
<keyword evidence="7" id="KW-0406">Ion transport</keyword>
<name>A0A016XIC1_9BURK</name>
<evidence type="ECO:0000256" key="9">
    <source>
        <dbReference type="ARBA" id="ARBA00023136"/>
    </source>
</evidence>
<evidence type="ECO:0000313" key="17">
    <source>
        <dbReference type="EMBL" id="EYC51551.1"/>
    </source>
</evidence>
<proteinExistence type="inferred from homology"/>
<evidence type="ECO:0000256" key="3">
    <source>
        <dbReference type="ARBA" id="ARBA00022448"/>
    </source>
</evidence>
<evidence type="ECO:0000256" key="2">
    <source>
        <dbReference type="ARBA" id="ARBA00009810"/>
    </source>
</evidence>
<dbReference type="InterPro" id="IPR000531">
    <property type="entry name" value="Beta-barrel_TonB"/>
</dbReference>
<keyword evidence="3 12" id="KW-0813">Transport</keyword>
<keyword evidence="9 12" id="KW-0472">Membrane</keyword>
<evidence type="ECO:0000256" key="10">
    <source>
        <dbReference type="ARBA" id="ARBA00023170"/>
    </source>
</evidence>
<evidence type="ECO:0000256" key="4">
    <source>
        <dbReference type="ARBA" id="ARBA00022452"/>
    </source>
</evidence>
<gene>
    <name evidence="17" type="ORF">AZ34_11015</name>
</gene>
<evidence type="ECO:0000256" key="13">
    <source>
        <dbReference type="RuleBase" id="RU003357"/>
    </source>
</evidence>
<dbReference type="PANTHER" id="PTHR30069:SF53">
    <property type="entry name" value="COLICIN I RECEPTOR-RELATED"/>
    <property type="match status" value="1"/>
</dbReference>
<keyword evidence="10 17" id="KW-0675">Receptor</keyword>
<feature type="domain" description="TonB-dependent receptor plug" evidence="16">
    <location>
        <begin position="46"/>
        <end position="150"/>
    </location>
</feature>
<keyword evidence="4 12" id="KW-1134">Transmembrane beta strand</keyword>
<evidence type="ECO:0000256" key="6">
    <source>
        <dbReference type="ARBA" id="ARBA00022729"/>
    </source>
</evidence>
<comment type="similarity">
    <text evidence="2 12 13">Belongs to the TonB-dependent receptor family.</text>
</comment>
<feature type="domain" description="TonB-dependent receptor-like beta-barrel" evidence="15">
    <location>
        <begin position="207"/>
        <end position="575"/>
    </location>
</feature>
<evidence type="ECO:0000256" key="14">
    <source>
        <dbReference type="SAM" id="SignalP"/>
    </source>
</evidence>
<evidence type="ECO:0000256" key="7">
    <source>
        <dbReference type="ARBA" id="ARBA00023065"/>
    </source>
</evidence>
<dbReference type="EMBL" id="JEMG01000001">
    <property type="protein sequence ID" value="EYC51551.1"/>
    <property type="molecule type" value="Genomic_DNA"/>
</dbReference>
<accession>A0A016XIC1</accession>
<dbReference type="InterPro" id="IPR012910">
    <property type="entry name" value="Plug_dom"/>
</dbReference>
<dbReference type="Pfam" id="PF07715">
    <property type="entry name" value="Plug"/>
    <property type="match status" value="1"/>
</dbReference>
<evidence type="ECO:0000259" key="15">
    <source>
        <dbReference type="Pfam" id="PF00593"/>
    </source>
</evidence>
<comment type="caution">
    <text evidence="17">The sequence shown here is derived from an EMBL/GenBank/DDBJ whole genome shotgun (WGS) entry which is preliminary data.</text>
</comment>
<sequence length="602" mass="65408">MKTCVPYRRPAAFALAAVLSASLHAQPAELSPTIITATRTESRADEVLSDVVIITRDDIEKGTGRTVAELLARVAGVQLSSNGGLGKTSSIFIRGTESRHVLLLVDGVRMGSATAGQANFDNIPLESIERIEVLKGPASALYGSDAIGGVIQIFTRQGREGFSPYASATVGSAGRREVSTGLGGGAEEVSYSLGVQTLREEGFSSTSSSVGSSHNADRDGFSQDSVNAALDWRFAPGWKFDTRLLYADGVNNYDSGSGSYDTHADVQAQSYGMGLEGRLLPNWKSRFAYGGSDDKSTNYTGSAPTRFDTHQDQWSWLNEIGTPLGLLLVGMERVEQQVSGTTAYTVDQRTTDSVFAGLNGEAEDHAWQFNVRRDDNSQFGDATTGFAGYGYKLTSHLRAHASYGTSFKAPSFNQLYYPGFGNTTTQPEEGRNREVGLAYTPGTQAYQAVYFDNRIRGFITTQPAVANIPRARIKGWTLSYNGQFDALDLRATLDLLDARNEVTGKKLRRRADEQLVLGADHRVGAWKYGATVLAASERYDNDANTVELPGYATLDLHVDYALNPDWSVQARLNNLGDKEYQTANGYNQQGRAGYLTLRWAPR</sequence>
<feature type="chain" id="PRO_5001492498" evidence="14">
    <location>
        <begin position="26"/>
        <end position="602"/>
    </location>
</feature>
<dbReference type="CDD" id="cd01347">
    <property type="entry name" value="ligand_gated_channel"/>
    <property type="match status" value="1"/>
</dbReference>
<dbReference type="Gene3D" id="2.170.130.10">
    <property type="entry name" value="TonB-dependent receptor, plug domain"/>
    <property type="match status" value="1"/>
</dbReference>
<protein>
    <submittedName>
        <fullName evidence="17">TonB-dependent receptor</fullName>
    </submittedName>
</protein>
<dbReference type="InterPro" id="IPR039426">
    <property type="entry name" value="TonB-dep_rcpt-like"/>
</dbReference>
<evidence type="ECO:0000256" key="12">
    <source>
        <dbReference type="PROSITE-ProRule" id="PRU01360"/>
    </source>
</evidence>
<dbReference type="Proteomes" id="UP000023268">
    <property type="component" value="Unassembled WGS sequence"/>
</dbReference>
<comment type="subcellular location">
    <subcellularLocation>
        <location evidence="1 12">Cell outer membrane</location>
        <topology evidence="1 12">Multi-pass membrane protein</topology>
    </subcellularLocation>
</comment>
<dbReference type="OrthoDB" id="183532at2"/>
<evidence type="ECO:0000256" key="11">
    <source>
        <dbReference type="ARBA" id="ARBA00023237"/>
    </source>
</evidence>
<evidence type="ECO:0000256" key="1">
    <source>
        <dbReference type="ARBA" id="ARBA00004571"/>
    </source>
</evidence>
<dbReference type="eggNOG" id="COG4206">
    <property type="taxonomic scope" value="Bacteria"/>
</dbReference>
<dbReference type="PANTHER" id="PTHR30069">
    <property type="entry name" value="TONB-DEPENDENT OUTER MEMBRANE RECEPTOR"/>
    <property type="match status" value="1"/>
</dbReference>
<keyword evidence="6 14" id="KW-0732">Signal</keyword>
<dbReference type="InterPro" id="IPR037066">
    <property type="entry name" value="Plug_dom_sf"/>
</dbReference>
<keyword evidence="5 12" id="KW-0812">Transmembrane</keyword>
<evidence type="ECO:0000259" key="16">
    <source>
        <dbReference type="Pfam" id="PF07715"/>
    </source>
</evidence>
<reference evidence="17 18" key="1">
    <citation type="submission" date="2014-02" db="EMBL/GenBank/DDBJ databases">
        <title>Draft Genome of Hylemonella gracilis isolated from the Niagara River.</title>
        <authorList>
            <person name="Pawlowski D.R."/>
            <person name="Koudelka G.B."/>
        </authorList>
    </citation>
    <scope>NUCLEOTIDE SEQUENCE [LARGE SCALE GENOMIC DNA]</scope>
    <source>
        <strain evidence="17 18">Niagara R</strain>
    </source>
</reference>